<dbReference type="EMBL" id="VFQX01000009">
    <property type="protein sequence ID" value="KAF0982293.1"/>
    <property type="molecule type" value="Genomic_DNA"/>
</dbReference>
<dbReference type="GO" id="GO:0005737">
    <property type="term" value="C:cytoplasm"/>
    <property type="evidence" value="ECO:0007669"/>
    <property type="project" value="TreeGrafter"/>
</dbReference>
<dbReference type="Gene3D" id="3.40.50.720">
    <property type="entry name" value="NAD(P)-binding Rossmann-like Domain"/>
    <property type="match status" value="2"/>
</dbReference>
<keyword evidence="7" id="KW-1185">Reference proteome</keyword>
<dbReference type="SUPFAM" id="SSF69572">
    <property type="entry name" value="Activating enzymes of the ubiquitin-like proteins"/>
    <property type="match status" value="1"/>
</dbReference>
<dbReference type="Pfam" id="PF00899">
    <property type="entry name" value="ThiF"/>
    <property type="match status" value="1"/>
</dbReference>
<accession>A0A6A5BW41</accession>
<keyword evidence="3 4" id="KW-0833">Ubl conjugation pathway</keyword>
<protein>
    <recommendedName>
        <fullName evidence="4">NEDD8-activating enzyme E1 regulatory subunit</fullName>
    </recommendedName>
</protein>
<dbReference type="AlphaFoldDB" id="A0A6A5BW41"/>
<dbReference type="Proteomes" id="UP000444721">
    <property type="component" value="Unassembled WGS sequence"/>
</dbReference>
<dbReference type="GO" id="GO:0019781">
    <property type="term" value="F:NEDD8 activating enzyme activity"/>
    <property type="evidence" value="ECO:0007669"/>
    <property type="project" value="UniProtKB-UniRule"/>
</dbReference>
<dbReference type="PANTHER" id="PTHR10953">
    <property type="entry name" value="UBIQUITIN-ACTIVATING ENZYME E1"/>
    <property type="match status" value="1"/>
</dbReference>
<dbReference type="PANTHER" id="PTHR10953:SF29">
    <property type="entry name" value="NEDD8-ACTIVATING ENZYME E1 REGULATORY SUBUNIT"/>
    <property type="match status" value="1"/>
</dbReference>
<evidence type="ECO:0000256" key="1">
    <source>
        <dbReference type="ARBA" id="ARBA00005032"/>
    </source>
</evidence>
<proteinExistence type="inferred from homology"/>
<dbReference type="VEuPathDB" id="AmoebaDB:FDP41_011223"/>
<comment type="caution">
    <text evidence="6">The sequence shown here is derived from an EMBL/GenBank/DDBJ whole genome shotgun (WGS) entry which is preliminary data.</text>
</comment>
<dbReference type="GO" id="GO:0045116">
    <property type="term" value="P:protein neddylation"/>
    <property type="evidence" value="ECO:0007669"/>
    <property type="project" value="UniProtKB-UniRule"/>
</dbReference>
<comment type="pathway">
    <text evidence="1 4">Protein modification; protein neddylation.</text>
</comment>
<dbReference type="PIRSF" id="PIRSF039099">
    <property type="entry name" value="APP-BP1"/>
    <property type="match status" value="1"/>
</dbReference>
<dbReference type="OMA" id="KLITHQY"/>
<feature type="domain" description="THIF-type NAD/FAD binding fold" evidence="5">
    <location>
        <begin position="26"/>
        <end position="532"/>
    </location>
</feature>
<evidence type="ECO:0000256" key="2">
    <source>
        <dbReference type="ARBA" id="ARBA00006868"/>
    </source>
</evidence>
<dbReference type="InterPro" id="IPR045886">
    <property type="entry name" value="ThiF/MoeB/HesA"/>
</dbReference>
<dbReference type="InterPro" id="IPR000594">
    <property type="entry name" value="ThiF_NAD_FAD-bd"/>
</dbReference>
<reference evidence="6 7" key="1">
    <citation type="journal article" date="2019" name="Sci. Rep.">
        <title>Nanopore sequencing improves the draft genome of the human pathogenic amoeba Naegleria fowleri.</title>
        <authorList>
            <person name="Liechti N."/>
            <person name="Schurch N."/>
            <person name="Bruggmann R."/>
            <person name="Wittwer M."/>
        </authorList>
    </citation>
    <scope>NUCLEOTIDE SEQUENCE [LARGE SCALE GENOMIC DNA]</scope>
    <source>
        <strain evidence="6 7">ATCC 30894</strain>
    </source>
</reference>
<gene>
    <name evidence="6" type="ORF">FDP41_011223</name>
</gene>
<evidence type="ECO:0000313" key="6">
    <source>
        <dbReference type="EMBL" id="KAF0982293.1"/>
    </source>
</evidence>
<dbReference type="UniPathway" id="UPA00885"/>
<sequence>MSYILSPISPSPVEFPDESKWKERNDRQLRLWGVHGQARIDSAKVCLLNATAVGCEVLKNIVLPGFGNFSVVDAQKVSPRDLGRNFYLRKSDLDRNRAEAVSEVLAELNPEVKGQFLAEDPVVVIEKSPEFFDQFNFIIASQMPTHQVEKLAKYCYDKNKVLVCVRSFGMIGYLRIITKHHTIVEAKLDTQIDDLRITKPWPDFMKFCDLQDLDAMDNNTLAHTSYPILLVKALKQWMSTHNNQLPQSRQDKEDFQNLIKGLSKSWSVLTNFAEAIDKAHFCYSEPSIPDNVLSVFQDELCSNLTKDSDDFWIMAAAVKKFVENEGQGLLPLQGRVPDMHSDTERYVKMQSLFRKKARADMEIVKKYMKEFLKQVGRSEDEISEMDLKEFCKNAYYLRAMHYRSLEQELKSPNKEEIQSQMQYNEDSTMPFYIVLRAADRFLEKHGNYPGQDDENVASDTVELKKIVDELLQEFEVTETCHDMDKYVAEMVRYGGCELHNISSLMGGVAGQELIKLCTKQRIPMNNTWVFSGIRSVSIAFEA</sequence>
<dbReference type="GeneID" id="68118438"/>
<dbReference type="InterPro" id="IPR035985">
    <property type="entry name" value="Ubiquitin-activating_enz"/>
</dbReference>
<dbReference type="RefSeq" id="XP_044567006.1">
    <property type="nucleotide sequence ID" value="XM_044701608.1"/>
</dbReference>
<evidence type="ECO:0000259" key="5">
    <source>
        <dbReference type="Pfam" id="PF00899"/>
    </source>
</evidence>
<organism evidence="6 7">
    <name type="scientific">Naegleria fowleri</name>
    <name type="common">Brain eating amoeba</name>
    <dbReference type="NCBI Taxonomy" id="5763"/>
    <lineage>
        <taxon>Eukaryota</taxon>
        <taxon>Discoba</taxon>
        <taxon>Heterolobosea</taxon>
        <taxon>Tetramitia</taxon>
        <taxon>Eutetramitia</taxon>
        <taxon>Vahlkampfiidae</taxon>
        <taxon>Naegleria</taxon>
    </lineage>
</organism>
<comment type="similarity">
    <text evidence="2 4">Belongs to the ubiquitin-activating E1 family. ULA1 subfamily.</text>
</comment>
<dbReference type="VEuPathDB" id="AmoebaDB:NF0085700"/>
<evidence type="ECO:0000313" key="7">
    <source>
        <dbReference type="Proteomes" id="UP000444721"/>
    </source>
</evidence>
<name>A0A6A5BW41_NAEFO</name>
<dbReference type="OrthoDB" id="1708823at2759"/>
<dbReference type="VEuPathDB" id="AmoebaDB:NfTy_020650"/>
<dbReference type="InterPro" id="IPR030667">
    <property type="entry name" value="APP-BP1"/>
</dbReference>
<evidence type="ECO:0000256" key="4">
    <source>
        <dbReference type="PIRNR" id="PIRNR039099"/>
    </source>
</evidence>
<evidence type="ECO:0000256" key="3">
    <source>
        <dbReference type="ARBA" id="ARBA00022786"/>
    </source>
</evidence>